<evidence type="ECO:0000313" key="2">
    <source>
        <dbReference type="Proteomes" id="UP000615446"/>
    </source>
</evidence>
<accession>A0A8H3LWA0</accession>
<dbReference type="AlphaFoldDB" id="A0A8H3LWA0"/>
<gene>
    <name evidence="1" type="ORF">RCL2_002095600</name>
</gene>
<dbReference type="EMBL" id="BLAL01000231">
    <property type="protein sequence ID" value="GES94209.1"/>
    <property type="molecule type" value="Genomic_DNA"/>
</dbReference>
<organism evidence="1 2">
    <name type="scientific">Rhizophagus clarus</name>
    <dbReference type="NCBI Taxonomy" id="94130"/>
    <lineage>
        <taxon>Eukaryota</taxon>
        <taxon>Fungi</taxon>
        <taxon>Fungi incertae sedis</taxon>
        <taxon>Mucoromycota</taxon>
        <taxon>Glomeromycotina</taxon>
        <taxon>Glomeromycetes</taxon>
        <taxon>Glomerales</taxon>
        <taxon>Glomeraceae</taxon>
        <taxon>Rhizophagus</taxon>
    </lineage>
</organism>
<comment type="caution">
    <text evidence="1">The sequence shown here is derived from an EMBL/GenBank/DDBJ whole genome shotgun (WGS) entry which is preliminary data.</text>
</comment>
<protein>
    <submittedName>
        <fullName evidence="1">Uncharacterized protein</fullName>
    </submittedName>
</protein>
<dbReference type="Proteomes" id="UP000615446">
    <property type="component" value="Unassembled WGS sequence"/>
</dbReference>
<evidence type="ECO:0000313" key="1">
    <source>
        <dbReference type="EMBL" id="GES94209.1"/>
    </source>
</evidence>
<proteinExistence type="predicted"/>
<name>A0A8H3LWA0_9GLOM</name>
<reference evidence="1" key="1">
    <citation type="submission" date="2019-10" db="EMBL/GenBank/DDBJ databases">
        <title>Conservation and host-specific expression of non-tandemly repeated heterogenous ribosome RNA gene in arbuscular mycorrhizal fungi.</title>
        <authorList>
            <person name="Maeda T."/>
            <person name="Kobayashi Y."/>
            <person name="Nakagawa T."/>
            <person name="Ezawa T."/>
            <person name="Yamaguchi K."/>
            <person name="Bino T."/>
            <person name="Nishimoto Y."/>
            <person name="Shigenobu S."/>
            <person name="Kawaguchi M."/>
        </authorList>
    </citation>
    <scope>NUCLEOTIDE SEQUENCE</scope>
    <source>
        <strain evidence="1">HR1</strain>
    </source>
</reference>
<sequence>MDFVFFNGNNTLALLLQDDCFRHEFEKFCLVENPFLCHYSCIYEFVKTRIYFIVIYQQQVEGLFNKLNLKTYSNMTENLKESKLRLIITNLDKENLKDSLKDGLKEIHSQRRKSKEVLSEMQENRLNRKFKRQIS</sequence>
<dbReference type="OrthoDB" id="2439054at2759"/>